<dbReference type="EMBL" id="CAJOBH010243505">
    <property type="protein sequence ID" value="CAF5117357.1"/>
    <property type="molecule type" value="Genomic_DNA"/>
</dbReference>
<gene>
    <name evidence="2" type="ORF">BYL167_LOCUS66556</name>
</gene>
<comment type="caution">
    <text evidence="2">The sequence shown here is derived from an EMBL/GenBank/DDBJ whole genome shotgun (WGS) entry which is preliminary data.</text>
</comment>
<feature type="compositionally biased region" description="Basic and acidic residues" evidence="1">
    <location>
        <begin position="17"/>
        <end position="29"/>
    </location>
</feature>
<protein>
    <submittedName>
        <fullName evidence="2">Uncharacterized protein</fullName>
    </submittedName>
</protein>
<proteinExistence type="predicted"/>
<reference evidence="2" key="1">
    <citation type="submission" date="2021-02" db="EMBL/GenBank/DDBJ databases">
        <authorList>
            <person name="Nowell W R."/>
        </authorList>
    </citation>
    <scope>NUCLEOTIDE SEQUENCE</scope>
</reference>
<feature type="region of interest" description="Disordered" evidence="1">
    <location>
        <begin position="1"/>
        <end position="29"/>
    </location>
</feature>
<name>A0A8S3FDP8_9BILA</name>
<evidence type="ECO:0000313" key="2">
    <source>
        <dbReference type="EMBL" id="CAF5117357.1"/>
    </source>
</evidence>
<accession>A0A8S3FDP8</accession>
<dbReference type="Proteomes" id="UP000681967">
    <property type="component" value="Unassembled WGS sequence"/>
</dbReference>
<feature type="non-terminal residue" evidence="2">
    <location>
        <position position="1"/>
    </location>
</feature>
<dbReference type="AlphaFoldDB" id="A0A8S3FDP8"/>
<evidence type="ECO:0000256" key="1">
    <source>
        <dbReference type="SAM" id="MobiDB-lite"/>
    </source>
</evidence>
<sequence length="47" mass="5438">MSLEDQHGTELAPSSMMDRDRVESESGRQRFDLKRYIPVALRAQDKS</sequence>
<evidence type="ECO:0000313" key="3">
    <source>
        <dbReference type="Proteomes" id="UP000681967"/>
    </source>
</evidence>
<organism evidence="2 3">
    <name type="scientific">Rotaria magnacalcarata</name>
    <dbReference type="NCBI Taxonomy" id="392030"/>
    <lineage>
        <taxon>Eukaryota</taxon>
        <taxon>Metazoa</taxon>
        <taxon>Spiralia</taxon>
        <taxon>Gnathifera</taxon>
        <taxon>Rotifera</taxon>
        <taxon>Eurotatoria</taxon>
        <taxon>Bdelloidea</taxon>
        <taxon>Philodinida</taxon>
        <taxon>Philodinidae</taxon>
        <taxon>Rotaria</taxon>
    </lineage>
</organism>